<sequence>MEERLKELQDRVPERHKDLAKYTEHVFEAVNKVINEHRRVTALNATAGIKPDGEEERNFYRHMNQLKQIMLAELEKTVEDIEHKGYKNWEKHYEDGVDK</sequence>
<protein>
    <submittedName>
        <fullName evidence="1">Uncharacterized protein</fullName>
    </submittedName>
</protein>
<name>A0ABY4EKY0_9BACI</name>
<proteinExistence type="predicted"/>
<dbReference type="RefSeq" id="WP_244711607.1">
    <property type="nucleotide sequence ID" value="NZ_CP095073.1"/>
</dbReference>
<organism evidence="1 2">
    <name type="scientific">Halobacillus salinarum</name>
    <dbReference type="NCBI Taxonomy" id="2932257"/>
    <lineage>
        <taxon>Bacteria</taxon>
        <taxon>Bacillati</taxon>
        <taxon>Bacillota</taxon>
        <taxon>Bacilli</taxon>
        <taxon>Bacillales</taxon>
        <taxon>Bacillaceae</taxon>
        <taxon>Halobacillus</taxon>
    </lineage>
</organism>
<evidence type="ECO:0000313" key="1">
    <source>
        <dbReference type="EMBL" id="UOQ45127.1"/>
    </source>
</evidence>
<dbReference type="Proteomes" id="UP000831787">
    <property type="component" value="Chromosome"/>
</dbReference>
<keyword evidence="2" id="KW-1185">Reference proteome</keyword>
<gene>
    <name evidence="1" type="ORF">MUN89_03995</name>
</gene>
<reference evidence="1 2" key="1">
    <citation type="submission" date="2022-04" db="EMBL/GenBank/DDBJ databases">
        <title>Halobacillus sp. isolated from saltern.</title>
        <authorList>
            <person name="Won M."/>
            <person name="Lee C.-M."/>
            <person name="Woen H.-Y."/>
            <person name="Kwon S.-W."/>
        </authorList>
    </citation>
    <scope>NUCLEOTIDE SEQUENCE [LARGE SCALE GENOMIC DNA]</scope>
    <source>
        <strain evidence="1 2">SSBR10-3</strain>
    </source>
</reference>
<evidence type="ECO:0000313" key="2">
    <source>
        <dbReference type="Proteomes" id="UP000831787"/>
    </source>
</evidence>
<dbReference type="EMBL" id="CP095073">
    <property type="protein sequence ID" value="UOQ45127.1"/>
    <property type="molecule type" value="Genomic_DNA"/>
</dbReference>
<accession>A0ABY4EKY0</accession>